<dbReference type="InterPro" id="IPR008984">
    <property type="entry name" value="SMAD_FHA_dom_sf"/>
</dbReference>
<dbReference type="CDD" id="cd00060">
    <property type="entry name" value="FHA"/>
    <property type="match status" value="1"/>
</dbReference>
<feature type="transmembrane region" description="Helical" evidence="1">
    <location>
        <begin position="234"/>
        <end position="254"/>
    </location>
</feature>
<reference evidence="3" key="1">
    <citation type="submission" date="2020-10" db="EMBL/GenBank/DDBJ databases">
        <title>Phylogeny of dyella-like bacteria.</title>
        <authorList>
            <person name="Fu J."/>
        </authorList>
    </citation>
    <scope>NUCLEOTIDE SEQUENCE</scope>
    <source>
        <strain evidence="3">DHON07</strain>
    </source>
</reference>
<sequence>MRIEFPHSNRTGFQWNQALLRIGSDPGNDLVLAASQAAPHHLSINLDRRGWVLEVLPEVTRVYVNARPVRERAILRPGDTLSVGDCRMLLCTDETPGGRPSPDVPGPERCTVALRAIAGPLSGQVLPLADRLELGPQGRVLLDLPQGESASLEIFWRDGQLRMETSQAPESRYPVRINGNVVQRAELLPGDQVGIGMHRFLIDAPGLEPEPEIVLPEPPAEPLPEDSAGPRGEVWWLIATAAVLALGIALMLLMRF</sequence>
<dbReference type="Pfam" id="PF16697">
    <property type="entry name" value="Yop-YscD_cpl"/>
    <property type="match status" value="1"/>
</dbReference>
<evidence type="ECO:0000259" key="2">
    <source>
        <dbReference type="Pfam" id="PF16697"/>
    </source>
</evidence>
<accession>A0ABS2KK84</accession>
<evidence type="ECO:0000256" key="1">
    <source>
        <dbReference type="SAM" id="Phobius"/>
    </source>
</evidence>
<feature type="domain" description="YscD cytoplasmic" evidence="2">
    <location>
        <begin position="16"/>
        <end position="92"/>
    </location>
</feature>
<dbReference type="InterPro" id="IPR032030">
    <property type="entry name" value="YscD_cytoplasmic_dom"/>
</dbReference>
<dbReference type="SUPFAM" id="SSF49879">
    <property type="entry name" value="SMAD/FHA domain"/>
    <property type="match status" value="1"/>
</dbReference>
<dbReference type="RefSeq" id="WP_204632905.1">
    <property type="nucleotide sequence ID" value="NZ_BSOC01000005.1"/>
</dbReference>
<keyword evidence="1" id="KW-0812">Transmembrane</keyword>
<comment type="caution">
    <text evidence="3">The sequence shown here is derived from an EMBL/GenBank/DDBJ whole genome shotgun (WGS) entry which is preliminary data.</text>
</comment>
<evidence type="ECO:0000313" key="4">
    <source>
        <dbReference type="Proteomes" id="UP001430193"/>
    </source>
</evidence>
<proteinExistence type="predicted"/>
<keyword evidence="4" id="KW-1185">Reference proteome</keyword>
<dbReference type="Gene3D" id="2.60.200.20">
    <property type="match status" value="1"/>
</dbReference>
<evidence type="ECO:0000313" key="3">
    <source>
        <dbReference type="EMBL" id="MBM7131320.1"/>
    </source>
</evidence>
<name>A0ABS2KK84_9GAMM</name>
<dbReference type="Proteomes" id="UP001430193">
    <property type="component" value="Unassembled WGS sequence"/>
</dbReference>
<keyword evidence="1" id="KW-1133">Transmembrane helix</keyword>
<keyword evidence="1" id="KW-0472">Membrane</keyword>
<gene>
    <name evidence="3" type="ORF">ISS99_17485</name>
</gene>
<organism evidence="3 4">
    <name type="scientific">Dyella mobilis</name>
    <dbReference type="NCBI Taxonomy" id="1849582"/>
    <lineage>
        <taxon>Bacteria</taxon>
        <taxon>Pseudomonadati</taxon>
        <taxon>Pseudomonadota</taxon>
        <taxon>Gammaproteobacteria</taxon>
        <taxon>Lysobacterales</taxon>
        <taxon>Rhodanobacteraceae</taxon>
        <taxon>Dyella</taxon>
    </lineage>
</organism>
<dbReference type="EMBL" id="JADIKF010000040">
    <property type="protein sequence ID" value="MBM7131320.1"/>
    <property type="molecule type" value="Genomic_DNA"/>
</dbReference>
<protein>
    <submittedName>
        <fullName evidence="3">FHA domain-containing protein</fullName>
    </submittedName>
</protein>